<dbReference type="Proteomes" id="UP000183509">
    <property type="component" value="Unassembled WGS sequence"/>
</dbReference>
<name>A0ABD7LSL3_ENTFC</name>
<evidence type="ECO:0000313" key="3">
    <source>
        <dbReference type="Proteomes" id="UP000183509"/>
    </source>
</evidence>
<proteinExistence type="predicted"/>
<dbReference type="EMBL" id="FKLM01000094">
    <property type="protein sequence ID" value="SAM53625.1"/>
    <property type="molecule type" value="Genomic_DNA"/>
</dbReference>
<keyword evidence="1" id="KW-1133">Transmembrane helix</keyword>
<feature type="transmembrane region" description="Helical" evidence="1">
    <location>
        <begin position="285"/>
        <end position="308"/>
    </location>
</feature>
<organism evidence="2 3">
    <name type="scientific">Enterococcus faecium</name>
    <name type="common">Streptococcus faecium</name>
    <dbReference type="NCBI Taxonomy" id="1352"/>
    <lineage>
        <taxon>Bacteria</taxon>
        <taxon>Bacillati</taxon>
        <taxon>Bacillota</taxon>
        <taxon>Bacilli</taxon>
        <taxon>Lactobacillales</taxon>
        <taxon>Enterococcaceae</taxon>
        <taxon>Enterococcus</taxon>
    </lineage>
</organism>
<evidence type="ECO:0000313" key="2">
    <source>
        <dbReference type="EMBL" id="SAM53625.1"/>
    </source>
</evidence>
<protein>
    <submittedName>
        <fullName evidence="2">Uncharacterized protein</fullName>
    </submittedName>
</protein>
<keyword evidence="1" id="KW-0812">Transmembrane</keyword>
<keyword evidence="1" id="KW-0472">Membrane</keyword>
<comment type="caution">
    <text evidence="2">The sequence shown here is derived from an EMBL/GenBank/DDBJ whole genome shotgun (WGS) entry which is preliminary data.</text>
</comment>
<sequence>MCALNCDTNTVAVRVSGQQQIRIVLLGILHTQRHSFLNFRVRIRTSWEITVRQTLFFHNGHIAVSHLCQGAGNRHQTGTIQRRIHDSNILVHFFAKQDGLPLHFFDESSQNFRLNGCNLRSIAIHLYISKDVQLFDFCQNCSSSLGSNLTAVCTVYLVAVIFRRVMRCRNHNTGICLQITSRKRYCRNRKQFWPQVHLNTICSKDVCGSLCKHIRFDTGIIANHHGSGFIVLIQIVCQTLACLTYGVYVHAISACTDGTTQTTSTERQIFIERVLNVLLRIGTQFFYNICIGMIQPTLIFYFIIHIIILSHPETESTREC</sequence>
<gene>
    <name evidence="2" type="ORF">DTPHA_602835</name>
</gene>
<reference evidence="2 3" key="1">
    <citation type="submission" date="2016-04" db="EMBL/GenBank/DDBJ databases">
        <authorList>
            <person name="Millard A."/>
        </authorList>
    </citation>
    <scope>NUCLEOTIDE SEQUENCE [LARGE SCALE GENOMIC DNA]</scope>
    <source>
        <strain evidence="2">Isolate 22</strain>
    </source>
</reference>
<evidence type="ECO:0000256" key="1">
    <source>
        <dbReference type="SAM" id="Phobius"/>
    </source>
</evidence>
<dbReference type="AlphaFoldDB" id="A0ABD7LSL3"/>
<accession>A0ABD7LSL3</accession>